<name>A0A9P6B204_9AGAM</name>
<gene>
    <name evidence="3" type="ORF">BS47DRAFT_1293068</name>
</gene>
<keyword evidence="4" id="KW-1185">Reference proteome</keyword>
<sequence>MSIKPWIPIIVRILVLFPPKEASKFYNVAIEPLPRSKKRKARKEATVPDQSRSRKKGKLASLLLIMPIEVLCEIYSFLSPLDLIHVARAAKTFALFLLHPSAATIWRAARLRIFDLPDIHDDLTEQQFAKLLFGSVCNRCGKGSVRKVNWTLRRRWCEACRDKMFIFP</sequence>
<accession>A0A9P6B204</accession>
<protein>
    <recommendedName>
        <fullName evidence="2">F-box domain-containing protein</fullName>
    </recommendedName>
</protein>
<dbReference type="AlphaFoldDB" id="A0A9P6B204"/>
<feature type="domain" description="F-box" evidence="2">
    <location>
        <begin position="60"/>
        <end position="109"/>
    </location>
</feature>
<dbReference type="SUPFAM" id="SSF81383">
    <property type="entry name" value="F-box domain"/>
    <property type="match status" value="1"/>
</dbReference>
<dbReference type="InterPro" id="IPR036047">
    <property type="entry name" value="F-box-like_dom_sf"/>
</dbReference>
<feature type="chain" id="PRO_5040129088" description="F-box domain-containing protein" evidence="1">
    <location>
        <begin position="23"/>
        <end position="168"/>
    </location>
</feature>
<dbReference type="PROSITE" id="PS50181">
    <property type="entry name" value="FBOX"/>
    <property type="match status" value="1"/>
</dbReference>
<comment type="caution">
    <text evidence="3">The sequence shown here is derived from an EMBL/GenBank/DDBJ whole genome shotgun (WGS) entry which is preliminary data.</text>
</comment>
<dbReference type="Proteomes" id="UP000886523">
    <property type="component" value="Unassembled WGS sequence"/>
</dbReference>
<evidence type="ECO:0000256" key="1">
    <source>
        <dbReference type="SAM" id="SignalP"/>
    </source>
</evidence>
<proteinExistence type="predicted"/>
<dbReference type="InterPro" id="IPR001810">
    <property type="entry name" value="F-box_dom"/>
</dbReference>
<evidence type="ECO:0000313" key="3">
    <source>
        <dbReference type="EMBL" id="KAF9516065.1"/>
    </source>
</evidence>
<evidence type="ECO:0000313" key="4">
    <source>
        <dbReference type="Proteomes" id="UP000886523"/>
    </source>
</evidence>
<keyword evidence="1" id="KW-0732">Signal</keyword>
<dbReference type="OrthoDB" id="2322499at2759"/>
<reference evidence="3" key="1">
    <citation type="journal article" date="2020" name="Nat. Commun.">
        <title>Large-scale genome sequencing of mycorrhizal fungi provides insights into the early evolution of symbiotic traits.</title>
        <authorList>
            <person name="Miyauchi S."/>
            <person name="Kiss E."/>
            <person name="Kuo A."/>
            <person name="Drula E."/>
            <person name="Kohler A."/>
            <person name="Sanchez-Garcia M."/>
            <person name="Morin E."/>
            <person name="Andreopoulos B."/>
            <person name="Barry K.W."/>
            <person name="Bonito G."/>
            <person name="Buee M."/>
            <person name="Carver A."/>
            <person name="Chen C."/>
            <person name="Cichocki N."/>
            <person name="Clum A."/>
            <person name="Culley D."/>
            <person name="Crous P.W."/>
            <person name="Fauchery L."/>
            <person name="Girlanda M."/>
            <person name="Hayes R.D."/>
            <person name="Keri Z."/>
            <person name="LaButti K."/>
            <person name="Lipzen A."/>
            <person name="Lombard V."/>
            <person name="Magnuson J."/>
            <person name="Maillard F."/>
            <person name="Murat C."/>
            <person name="Nolan M."/>
            <person name="Ohm R.A."/>
            <person name="Pangilinan J."/>
            <person name="Pereira M.F."/>
            <person name="Perotto S."/>
            <person name="Peter M."/>
            <person name="Pfister S."/>
            <person name="Riley R."/>
            <person name="Sitrit Y."/>
            <person name="Stielow J.B."/>
            <person name="Szollosi G."/>
            <person name="Zifcakova L."/>
            <person name="Stursova M."/>
            <person name="Spatafora J.W."/>
            <person name="Tedersoo L."/>
            <person name="Vaario L.M."/>
            <person name="Yamada A."/>
            <person name="Yan M."/>
            <person name="Wang P."/>
            <person name="Xu J."/>
            <person name="Bruns T."/>
            <person name="Baldrian P."/>
            <person name="Vilgalys R."/>
            <person name="Dunand C."/>
            <person name="Henrissat B."/>
            <person name="Grigoriev I.V."/>
            <person name="Hibbett D."/>
            <person name="Nagy L.G."/>
            <person name="Martin F.M."/>
        </authorList>
    </citation>
    <scope>NUCLEOTIDE SEQUENCE</scope>
    <source>
        <strain evidence="3">UP504</strain>
    </source>
</reference>
<organism evidence="3 4">
    <name type="scientific">Hydnum rufescens UP504</name>
    <dbReference type="NCBI Taxonomy" id="1448309"/>
    <lineage>
        <taxon>Eukaryota</taxon>
        <taxon>Fungi</taxon>
        <taxon>Dikarya</taxon>
        <taxon>Basidiomycota</taxon>
        <taxon>Agaricomycotina</taxon>
        <taxon>Agaricomycetes</taxon>
        <taxon>Cantharellales</taxon>
        <taxon>Hydnaceae</taxon>
        <taxon>Hydnum</taxon>
    </lineage>
</organism>
<dbReference type="EMBL" id="MU128944">
    <property type="protein sequence ID" value="KAF9516065.1"/>
    <property type="molecule type" value="Genomic_DNA"/>
</dbReference>
<evidence type="ECO:0000259" key="2">
    <source>
        <dbReference type="PROSITE" id="PS50181"/>
    </source>
</evidence>
<dbReference type="CDD" id="cd09917">
    <property type="entry name" value="F-box_SF"/>
    <property type="match status" value="1"/>
</dbReference>
<feature type="signal peptide" evidence="1">
    <location>
        <begin position="1"/>
        <end position="22"/>
    </location>
</feature>